<evidence type="ECO:0000256" key="1">
    <source>
        <dbReference type="SAM" id="Coils"/>
    </source>
</evidence>
<dbReference type="RefSeq" id="WP_190435479.1">
    <property type="nucleotide sequence ID" value="NZ_JAMPKM010000005.1"/>
</dbReference>
<dbReference type="EMBL" id="JAMPKM010000005">
    <property type="protein sequence ID" value="MEP0817471.1"/>
    <property type="molecule type" value="Genomic_DNA"/>
</dbReference>
<accession>A0ABV0J6S0</accession>
<proteinExistence type="predicted"/>
<dbReference type="Proteomes" id="UP001464891">
    <property type="component" value="Unassembled WGS sequence"/>
</dbReference>
<keyword evidence="2" id="KW-1133">Transmembrane helix</keyword>
<dbReference type="InterPro" id="IPR045428">
    <property type="entry name" value="EACC1"/>
</dbReference>
<gene>
    <name evidence="3" type="ORF">NC998_10225</name>
</gene>
<keyword evidence="2" id="KW-0472">Membrane</keyword>
<keyword evidence="2" id="KW-0812">Transmembrane</keyword>
<evidence type="ECO:0000313" key="3">
    <source>
        <dbReference type="EMBL" id="MEP0817471.1"/>
    </source>
</evidence>
<keyword evidence="1" id="KW-0175">Coiled coil</keyword>
<protein>
    <submittedName>
        <fullName evidence="3">Uncharacterized protein</fullName>
    </submittedName>
</protein>
<feature type="coiled-coil region" evidence="1">
    <location>
        <begin position="9"/>
        <end position="43"/>
    </location>
</feature>
<name>A0ABV0J6S0_9CYAN</name>
<evidence type="ECO:0000313" key="4">
    <source>
        <dbReference type="Proteomes" id="UP001464891"/>
    </source>
</evidence>
<comment type="caution">
    <text evidence="3">The sequence shown here is derived from an EMBL/GenBank/DDBJ whole genome shotgun (WGS) entry which is preliminary data.</text>
</comment>
<dbReference type="Pfam" id="PF19953">
    <property type="entry name" value="EACC1"/>
    <property type="match status" value="1"/>
</dbReference>
<organism evidence="3 4">
    <name type="scientific">Trichocoleus desertorum GB2-A4</name>
    <dbReference type="NCBI Taxonomy" id="2933944"/>
    <lineage>
        <taxon>Bacteria</taxon>
        <taxon>Bacillati</taxon>
        <taxon>Cyanobacteriota</taxon>
        <taxon>Cyanophyceae</taxon>
        <taxon>Leptolyngbyales</taxon>
        <taxon>Trichocoleusaceae</taxon>
        <taxon>Trichocoleus</taxon>
    </lineage>
</organism>
<feature type="transmembrane region" description="Helical" evidence="2">
    <location>
        <begin position="60"/>
        <end position="83"/>
    </location>
</feature>
<reference evidence="3 4" key="1">
    <citation type="submission" date="2022-04" db="EMBL/GenBank/DDBJ databases">
        <title>Positive selection, recombination, and allopatry shape intraspecific diversity of widespread and dominant cyanobacteria.</title>
        <authorList>
            <person name="Wei J."/>
            <person name="Shu W."/>
            <person name="Hu C."/>
        </authorList>
    </citation>
    <scope>NUCLEOTIDE SEQUENCE [LARGE SCALE GENOMIC DNA]</scope>
    <source>
        <strain evidence="3 4">GB2-A4</strain>
    </source>
</reference>
<keyword evidence="4" id="KW-1185">Reference proteome</keyword>
<sequence>MAKQTAQLLLKISSELDLDAEELEQLTQQLREELLELDVESVNLVRAGEAPKGAKVGDPISWGTILVTLLAAGGVVTTLINAIQSWLARDERRSIIMEINGDKLQITGVSSKEQQQLIDAWIDRHTKS</sequence>
<evidence type="ECO:0000256" key="2">
    <source>
        <dbReference type="SAM" id="Phobius"/>
    </source>
</evidence>